<dbReference type="Gene3D" id="1.10.10.10">
    <property type="entry name" value="Winged helix-like DNA-binding domain superfamily/Winged helix DNA-binding domain"/>
    <property type="match status" value="1"/>
</dbReference>
<dbReference type="GO" id="GO:0010288">
    <property type="term" value="P:response to lead ion"/>
    <property type="evidence" value="ECO:0007669"/>
    <property type="project" value="TreeGrafter"/>
</dbReference>
<feature type="domain" description="HTH arsR-type" evidence="2">
    <location>
        <begin position="84"/>
        <end position="179"/>
    </location>
</feature>
<sequence length="318" mass="32122">MQGMSTESLEPSAAVGETGRGARPPAAEQVAVAGAPSTAVPVAVGGAESPVPVAVGGAERTVPVAVGDVDVAAAAVGGAESAVPEAVGEVDVAAVARLIGEPARAAMLDALLAGRALAAGELARIAGVSPGTASEHLARLRDGGLVEVVAAGRHRYHRLASPEVGQVLEALALVSRPKPVRTLRQSRTNAALLVARTCYDHLAGQIGVAVHDALVTRQALHTVPAGYELTPAGVDLLTGLGVDVPAARSARRAFARPCLDFTERRSHLAGALGAAICARFLAQGWLVRRATGDRALRLTDGGRRTLADAFGITDACSG</sequence>
<dbReference type="Proteomes" id="UP000680750">
    <property type="component" value="Chromosome"/>
</dbReference>
<dbReference type="CDD" id="cd00090">
    <property type="entry name" value="HTH_ARSR"/>
    <property type="match status" value="1"/>
</dbReference>
<dbReference type="GO" id="GO:0032791">
    <property type="term" value="F:lead ion binding"/>
    <property type="evidence" value="ECO:0007669"/>
    <property type="project" value="TreeGrafter"/>
</dbReference>
<gene>
    <name evidence="3" type="ORF">Asera_42160</name>
</gene>
<dbReference type="InterPro" id="IPR011991">
    <property type="entry name" value="ArsR-like_HTH"/>
</dbReference>
<dbReference type="PROSITE" id="PS50987">
    <property type="entry name" value="HTH_ARSR_2"/>
    <property type="match status" value="1"/>
</dbReference>
<dbReference type="SMART" id="SM00418">
    <property type="entry name" value="HTH_ARSR"/>
    <property type="match status" value="1"/>
</dbReference>
<dbReference type="GO" id="GO:0046686">
    <property type="term" value="P:response to cadmium ion"/>
    <property type="evidence" value="ECO:0007669"/>
    <property type="project" value="TreeGrafter"/>
</dbReference>
<protein>
    <recommendedName>
        <fullName evidence="2">HTH arsR-type domain-containing protein</fullName>
    </recommendedName>
</protein>
<keyword evidence="4" id="KW-1185">Reference proteome</keyword>
<dbReference type="GO" id="GO:0097063">
    <property type="term" value="F:cadmium ion sensor activity"/>
    <property type="evidence" value="ECO:0007669"/>
    <property type="project" value="TreeGrafter"/>
</dbReference>
<evidence type="ECO:0000313" key="3">
    <source>
        <dbReference type="EMBL" id="BCJ30108.1"/>
    </source>
</evidence>
<name>A0A810L7P1_9ACTN</name>
<evidence type="ECO:0000313" key="4">
    <source>
        <dbReference type="Proteomes" id="UP000680750"/>
    </source>
</evidence>
<reference evidence="3" key="1">
    <citation type="submission" date="2020-08" db="EMBL/GenBank/DDBJ databases">
        <title>Whole genome shotgun sequence of Actinocatenispora sera NBRC 101916.</title>
        <authorList>
            <person name="Komaki H."/>
            <person name="Tamura T."/>
        </authorList>
    </citation>
    <scope>NUCLEOTIDE SEQUENCE</scope>
    <source>
        <strain evidence="3">NBRC 101916</strain>
    </source>
</reference>
<dbReference type="GO" id="GO:0003700">
    <property type="term" value="F:DNA-binding transcription factor activity"/>
    <property type="evidence" value="ECO:0007669"/>
    <property type="project" value="InterPro"/>
</dbReference>
<dbReference type="KEGG" id="aser:Asera_42160"/>
<dbReference type="PANTHER" id="PTHR39168:SF1">
    <property type="entry name" value="TRANSCRIPTIONAL REGULATORY PROTEIN"/>
    <property type="match status" value="1"/>
</dbReference>
<organism evidence="3 4">
    <name type="scientific">Actinocatenispora sera</name>
    <dbReference type="NCBI Taxonomy" id="390989"/>
    <lineage>
        <taxon>Bacteria</taxon>
        <taxon>Bacillati</taxon>
        <taxon>Actinomycetota</taxon>
        <taxon>Actinomycetes</taxon>
        <taxon>Micromonosporales</taxon>
        <taxon>Micromonosporaceae</taxon>
        <taxon>Actinocatenispora</taxon>
    </lineage>
</organism>
<proteinExistence type="predicted"/>
<evidence type="ECO:0000256" key="1">
    <source>
        <dbReference type="SAM" id="MobiDB-lite"/>
    </source>
</evidence>
<evidence type="ECO:0000259" key="2">
    <source>
        <dbReference type="PROSITE" id="PS50987"/>
    </source>
</evidence>
<dbReference type="EMBL" id="AP023354">
    <property type="protein sequence ID" value="BCJ30108.1"/>
    <property type="molecule type" value="Genomic_DNA"/>
</dbReference>
<dbReference type="InterPro" id="IPR036388">
    <property type="entry name" value="WH-like_DNA-bd_sf"/>
</dbReference>
<feature type="region of interest" description="Disordered" evidence="1">
    <location>
        <begin position="1"/>
        <end position="30"/>
    </location>
</feature>
<dbReference type="GO" id="GO:0003677">
    <property type="term" value="F:DNA binding"/>
    <property type="evidence" value="ECO:0007669"/>
    <property type="project" value="TreeGrafter"/>
</dbReference>
<dbReference type="InterPro" id="IPR036390">
    <property type="entry name" value="WH_DNA-bd_sf"/>
</dbReference>
<dbReference type="PANTHER" id="PTHR39168">
    <property type="entry name" value="TRANSCRIPTIONAL REGULATOR-RELATED"/>
    <property type="match status" value="1"/>
</dbReference>
<dbReference type="SUPFAM" id="SSF46785">
    <property type="entry name" value="Winged helix' DNA-binding domain"/>
    <property type="match status" value="1"/>
</dbReference>
<accession>A0A810L7P1</accession>
<dbReference type="InterPro" id="IPR001845">
    <property type="entry name" value="HTH_ArsR_DNA-bd_dom"/>
</dbReference>
<dbReference type="Pfam" id="PF12840">
    <property type="entry name" value="HTH_20"/>
    <property type="match status" value="1"/>
</dbReference>
<dbReference type="InterPro" id="IPR052543">
    <property type="entry name" value="HTH_Metal-responsive_Reg"/>
</dbReference>
<dbReference type="AlphaFoldDB" id="A0A810L7P1"/>